<dbReference type="AlphaFoldDB" id="A0A1M7RJT2"/>
<dbReference type="RefSeq" id="WP_073263229.1">
    <property type="nucleotide sequence ID" value="NZ_FRCS01000015.1"/>
</dbReference>
<dbReference type="PROSITE" id="PS51257">
    <property type="entry name" value="PROKAR_LIPOPROTEIN"/>
    <property type="match status" value="1"/>
</dbReference>
<dbReference type="OrthoDB" id="8454826at2"/>
<evidence type="ECO:0000256" key="3">
    <source>
        <dbReference type="ARBA" id="ARBA00022729"/>
    </source>
</evidence>
<keyword evidence="3 4" id="KW-0732">Signal</keyword>
<keyword evidence="2" id="KW-0813">Transport</keyword>
<dbReference type="GO" id="GO:0030288">
    <property type="term" value="C:outer membrane-bounded periplasmic space"/>
    <property type="evidence" value="ECO:0007669"/>
    <property type="project" value="TreeGrafter"/>
</dbReference>
<evidence type="ECO:0000313" key="6">
    <source>
        <dbReference type="EMBL" id="SHN46328.1"/>
    </source>
</evidence>
<sequence>MPRTRLRILATAVLLAVTAALTGCSSSDDTAPAAARADLPDGSPTLERIVKAGELVVGTPDDMPGFNLLDPITGKYTGFEADLAAELAEHILGAPKVKHVAITTDTREALIVNNTVDAVLSTYQITAARLERINFAGPDLLLGTGIVARKDFEMATVTALPQLAKVRVITTAGAAADILKAEVPGAELVVFDSAVACVRALEDGRGDVFVNNEATAIAVLAEHKNLKIVPNTLPDASFGIGVSKSDPVFTKFVNDFLTAAIADGTWKKLWEKNVTPITGEPAPKPPVVGDLGLE</sequence>
<dbReference type="InterPro" id="IPR001638">
    <property type="entry name" value="Solute-binding_3/MltF_N"/>
</dbReference>
<evidence type="ECO:0000256" key="1">
    <source>
        <dbReference type="ARBA" id="ARBA00010333"/>
    </source>
</evidence>
<accession>A0A1M7RJT2</accession>
<evidence type="ECO:0000256" key="2">
    <source>
        <dbReference type="ARBA" id="ARBA00022448"/>
    </source>
</evidence>
<reference evidence="6 7" key="1">
    <citation type="submission" date="2016-11" db="EMBL/GenBank/DDBJ databases">
        <authorList>
            <person name="Jaros S."/>
            <person name="Januszkiewicz K."/>
            <person name="Wedrychowicz H."/>
        </authorList>
    </citation>
    <scope>NUCLEOTIDE SEQUENCE [LARGE SCALE GENOMIC DNA]</scope>
    <source>
        <strain evidence="6 7">DSM 46144</strain>
    </source>
</reference>
<dbReference type="InterPro" id="IPR051455">
    <property type="entry name" value="Bact_solute-bind_prot3"/>
</dbReference>
<evidence type="ECO:0000313" key="7">
    <source>
        <dbReference type="Proteomes" id="UP000184440"/>
    </source>
</evidence>
<feature type="domain" description="Solute-binding protein family 3/N-terminal" evidence="5">
    <location>
        <begin position="54"/>
        <end position="277"/>
    </location>
</feature>
<dbReference type="GO" id="GO:0005576">
    <property type="term" value="C:extracellular region"/>
    <property type="evidence" value="ECO:0007669"/>
    <property type="project" value="TreeGrafter"/>
</dbReference>
<dbReference type="EMBL" id="FRCS01000015">
    <property type="protein sequence ID" value="SHN46328.1"/>
    <property type="molecule type" value="Genomic_DNA"/>
</dbReference>
<dbReference type="PANTHER" id="PTHR30085:SF6">
    <property type="entry name" value="ABC TRANSPORTER GLUTAMINE-BINDING PROTEIN GLNH"/>
    <property type="match status" value="1"/>
</dbReference>
<evidence type="ECO:0000256" key="4">
    <source>
        <dbReference type="SAM" id="SignalP"/>
    </source>
</evidence>
<feature type="signal peptide" evidence="4">
    <location>
        <begin position="1"/>
        <end position="22"/>
    </location>
</feature>
<dbReference type="Pfam" id="PF00497">
    <property type="entry name" value="SBP_bac_3"/>
    <property type="match status" value="1"/>
</dbReference>
<dbReference type="InterPro" id="IPR006311">
    <property type="entry name" value="TAT_signal"/>
</dbReference>
<dbReference type="SUPFAM" id="SSF53850">
    <property type="entry name" value="Periplasmic binding protein-like II"/>
    <property type="match status" value="1"/>
</dbReference>
<feature type="chain" id="PRO_5038402031" evidence="4">
    <location>
        <begin position="23"/>
        <end position="294"/>
    </location>
</feature>
<dbReference type="Gene3D" id="3.40.190.10">
    <property type="entry name" value="Periplasmic binding protein-like II"/>
    <property type="match status" value="2"/>
</dbReference>
<comment type="similarity">
    <text evidence="1">Belongs to the bacterial solute-binding protein 3 family.</text>
</comment>
<protein>
    <submittedName>
        <fullName evidence="6">Glutamate transport system substrate-binding protein</fullName>
    </submittedName>
</protein>
<dbReference type="PANTHER" id="PTHR30085">
    <property type="entry name" value="AMINO ACID ABC TRANSPORTER PERMEASE"/>
    <property type="match status" value="1"/>
</dbReference>
<dbReference type="GO" id="GO:0006865">
    <property type="term" value="P:amino acid transport"/>
    <property type="evidence" value="ECO:0007669"/>
    <property type="project" value="TreeGrafter"/>
</dbReference>
<dbReference type="STRING" id="134849.SAMN05443668_11513"/>
<dbReference type="Proteomes" id="UP000184440">
    <property type="component" value="Unassembled WGS sequence"/>
</dbReference>
<keyword evidence="7" id="KW-1185">Reference proteome</keyword>
<dbReference type="PROSITE" id="PS51318">
    <property type="entry name" value="TAT"/>
    <property type="match status" value="1"/>
</dbReference>
<gene>
    <name evidence="6" type="ORF">SAMN05443668_11513</name>
</gene>
<dbReference type="SMART" id="SM00062">
    <property type="entry name" value="PBPb"/>
    <property type="match status" value="1"/>
</dbReference>
<evidence type="ECO:0000259" key="5">
    <source>
        <dbReference type="SMART" id="SM00062"/>
    </source>
</evidence>
<proteinExistence type="inferred from homology"/>
<organism evidence="6 7">
    <name type="scientific">Cryptosporangium aurantiacum</name>
    <dbReference type="NCBI Taxonomy" id="134849"/>
    <lineage>
        <taxon>Bacteria</taxon>
        <taxon>Bacillati</taxon>
        <taxon>Actinomycetota</taxon>
        <taxon>Actinomycetes</taxon>
        <taxon>Cryptosporangiales</taxon>
        <taxon>Cryptosporangiaceae</taxon>
        <taxon>Cryptosporangium</taxon>
    </lineage>
</organism>
<name>A0A1M7RJT2_9ACTN</name>